<dbReference type="Proteomes" id="UP000681967">
    <property type="component" value="Unassembled WGS sequence"/>
</dbReference>
<proteinExistence type="predicted"/>
<evidence type="ECO:0000313" key="1">
    <source>
        <dbReference type="EMBL" id="CAF4088124.1"/>
    </source>
</evidence>
<sequence length="100" mass="11964">MSQIHPHPHPQEKFYHGDLNRDNNFWVYPRDKPVQNPDWDTYDASDLCNNCKSILSYHGDFNRDNHFWVYPRYKPLQNPAWDTYDASDLCDNYINLGTSL</sequence>
<name>A0A8S2QD46_9BILA</name>
<dbReference type="EMBL" id="CAJOBH010007573">
    <property type="protein sequence ID" value="CAF4088124.1"/>
    <property type="molecule type" value="Genomic_DNA"/>
</dbReference>
<gene>
    <name evidence="1" type="ORF">BYL167_LOCUS18451</name>
</gene>
<dbReference type="AlphaFoldDB" id="A0A8S2QD46"/>
<evidence type="ECO:0000313" key="2">
    <source>
        <dbReference type="Proteomes" id="UP000681967"/>
    </source>
</evidence>
<protein>
    <submittedName>
        <fullName evidence="1">Uncharacterized protein</fullName>
    </submittedName>
</protein>
<comment type="caution">
    <text evidence="1">The sequence shown here is derived from an EMBL/GenBank/DDBJ whole genome shotgun (WGS) entry which is preliminary data.</text>
</comment>
<organism evidence="1 2">
    <name type="scientific">Rotaria magnacalcarata</name>
    <dbReference type="NCBI Taxonomy" id="392030"/>
    <lineage>
        <taxon>Eukaryota</taxon>
        <taxon>Metazoa</taxon>
        <taxon>Spiralia</taxon>
        <taxon>Gnathifera</taxon>
        <taxon>Rotifera</taxon>
        <taxon>Eurotatoria</taxon>
        <taxon>Bdelloidea</taxon>
        <taxon>Philodinida</taxon>
        <taxon>Philodinidae</taxon>
        <taxon>Rotaria</taxon>
    </lineage>
</organism>
<reference evidence="1" key="1">
    <citation type="submission" date="2021-02" db="EMBL/GenBank/DDBJ databases">
        <authorList>
            <person name="Nowell W R."/>
        </authorList>
    </citation>
    <scope>NUCLEOTIDE SEQUENCE</scope>
</reference>
<accession>A0A8S2QD46</accession>